<reference evidence="2 3" key="2">
    <citation type="submission" date="2018-11" db="EMBL/GenBank/DDBJ databases">
        <authorList>
            <consortium name="Pathogen Informatics"/>
        </authorList>
    </citation>
    <scope>NUCLEOTIDE SEQUENCE [LARGE SCALE GENOMIC DNA]</scope>
    <source>
        <strain evidence="2 3">NST_G2</strain>
    </source>
</reference>
<gene>
    <name evidence="2" type="ORF">SSLN_LOCUS11715</name>
</gene>
<dbReference type="EMBL" id="UYSU01036745">
    <property type="protein sequence ID" value="VDL98100.1"/>
    <property type="molecule type" value="Genomic_DNA"/>
</dbReference>
<reference evidence="4" key="1">
    <citation type="submission" date="2016-06" db="UniProtKB">
        <authorList>
            <consortium name="WormBaseParasite"/>
        </authorList>
    </citation>
    <scope>IDENTIFICATION</scope>
</reference>
<evidence type="ECO:0000313" key="4">
    <source>
        <dbReference type="WBParaSite" id="SSLN_0001216001-mRNA-1"/>
    </source>
</evidence>
<keyword evidence="3" id="KW-1185">Reference proteome</keyword>
<proteinExistence type="predicted"/>
<dbReference type="AlphaFoldDB" id="A0A183T5G7"/>
<feature type="region of interest" description="Disordered" evidence="1">
    <location>
        <begin position="1"/>
        <end position="77"/>
    </location>
</feature>
<dbReference type="WBParaSite" id="SSLN_0001216001-mRNA-1">
    <property type="protein sequence ID" value="SSLN_0001216001-mRNA-1"/>
    <property type="gene ID" value="SSLN_0001216001"/>
</dbReference>
<evidence type="ECO:0000256" key="1">
    <source>
        <dbReference type="SAM" id="MobiDB-lite"/>
    </source>
</evidence>
<dbReference type="Proteomes" id="UP000275846">
    <property type="component" value="Unassembled WGS sequence"/>
</dbReference>
<evidence type="ECO:0000313" key="3">
    <source>
        <dbReference type="Proteomes" id="UP000275846"/>
    </source>
</evidence>
<protein>
    <submittedName>
        <fullName evidence="2 4">Uncharacterized protein</fullName>
    </submittedName>
</protein>
<sequence>MERSRAHLSLPPPPPIPTPTVSPRSPSVQLWPPGASSQLPNRHQRGRRTRTSTAGTLETRMMPSTAGARVGGGGGGAQSRLRACIHASCARELALAPCVERSIGPLPFLLLCHLLIRPLSTCAHSEHWHWRPSLLVPRTL</sequence>
<feature type="compositionally biased region" description="Pro residues" evidence="1">
    <location>
        <begin position="10"/>
        <end position="20"/>
    </location>
</feature>
<organism evidence="4">
    <name type="scientific">Schistocephalus solidus</name>
    <name type="common">Tapeworm</name>
    <dbReference type="NCBI Taxonomy" id="70667"/>
    <lineage>
        <taxon>Eukaryota</taxon>
        <taxon>Metazoa</taxon>
        <taxon>Spiralia</taxon>
        <taxon>Lophotrochozoa</taxon>
        <taxon>Platyhelminthes</taxon>
        <taxon>Cestoda</taxon>
        <taxon>Eucestoda</taxon>
        <taxon>Diphyllobothriidea</taxon>
        <taxon>Diphyllobothriidae</taxon>
        <taxon>Schistocephalus</taxon>
    </lineage>
</organism>
<accession>A0A183T5G7</accession>
<evidence type="ECO:0000313" key="2">
    <source>
        <dbReference type="EMBL" id="VDL98100.1"/>
    </source>
</evidence>
<name>A0A183T5G7_SCHSO</name>